<evidence type="ECO:0000313" key="4">
    <source>
        <dbReference type="EMBL" id="CAH0521592.1"/>
    </source>
</evidence>
<reference evidence="3 5" key="1">
    <citation type="submission" date="2021-11" db="EMBL/GenBank/DDBJ databases">
        <authorList>
            <person name="Islam A."/>
            <person name="Islam S."/>
            <person name="Flora M.S."/>
            <person name="Rahman M."/>
            <person name="Ziaur R.M."/>
            <person name="Epstein J.H."/>
            <person name="Hassan M."/>
            <person name="Klassen M."/>
            <person name="Woodard K."/>
            <person name="Webb A."/>
            <person name="Webby R.J."/>
            <person name="El Zowalaty M.E."/>
        </authorList>
    </citation>
    <scope>NUCLEOTIDE SEQUENCE</scope>
    <source>
        <strain evidence="4">Pbs1</strain>
        <strain evidence="3">Pbs3</strain>
    </source>
</reference>
<keyword evidence="1" id="KW-0472">Membrane</keyword>
<evidence type="ECO:0000313" key="6">
    <source>
        <dbReference type="Proteomes" id="UP001160483"/>
    </source>
</evidence>
<dbReference type="Proteomes" id="UP001160483">
    <property type="component" value="Unassembled WGS sequence"/>
</dbReference>
<feature type="transmembrane region" description="Helical" evidence="1">
    <location>
        <begin position="151"/>
        <end position="171"/>
    </location>
</feature>
<organism evidence="3 6">
    <name type="scientific">Peronospora belbahrii</name>
    <dbReference type="NCBI Taxonomy" id="622444"/>
    <lineage>
        <taxon>Eukaryota</taxon>
        <taxon>Sar</taxon>
        <taxon>Stramenopiles</taxon>
        <taxon>Oomycota</taxon>
        <taxon>Peronosporomycetes</taxon>
        <taxon>Peronosporales</taxon>
        <taxon>Peronosporaceae</taxon>
        <taxon>Peronospora</taxon>
    </lineage>
</organism>
<keyword evidence="2" id="KW-0732">Signal</keyword>
<accession>A0AAU9KSQ6</accession>
<dbReference type="Proteomes" id="UP001158986">
    <property type="component" value="Unassembled WGS sequence"/>
</dbReference>
<evidence type="ECO:0000313" key="5">
    <source>
        <dbReference type="Proteomes" id="UP001158986"/>
    </source>
</evidence>
<sequence length="206" mass="23149">MKVKKVFVVLVTCCVTIGTLVRGREEINEATGERPSRHLRQETSWFTSALIKAGIAHNLTNPLQHRDKALVSAHRIYDPASGLACYLVGDCMSCYSSERDESFCRETGYRQELDCPLPWDPKDKSPLAKRDHGRQTRYKACRPADTVRPGLAVVKFEAVMVVLLVVSVVLLRRERRNHMSLFDRRKDPHQCGGLLNGPATGNKSSD</sequence>
<dbReference type="AlphaFoldDB" id="A0AAU9KSQ6"/>
<proteinExistence type="predicted"/>
<evidence type="ECO:0000313" key="3">
    <source>
        <dbReference type="EMBL" id="CAH0475197.1"/>
    </source>
</evidence>
<keyword evidence="5" id="KW-1185">Reference proteome</keyword>
<keyword evidence="1" id="KW-1133">Transmembrane helix</keyword>
<evidence type="ECO:0000256" key="1">
    <source>
        <dbReference type="SAM" id="Phobius"/>
    </source>
</evidence>
<gene>
    <name evidence="4" type="ORF">PBS001_LOCUS8037</name>
    <name evidence="3" type="ORF">PBS003_LOCUS2028</name>
</gene>
<feature type="signal peptide" evidence="2">
    <location>
        <begin position="1"/>
        <end position="23"/>
    </location>
</feature>
<name>A0AAU9KSQ6_9STRA</name>
<evidence type="ECO:0000256" key="2">
    <source>
        <dbReference type="SAM" id="SignalP"/>
    </source>
</evidence>
<evidence type="ECO:0008006" key="7">
    <source>
        <dbReference type="Google" id="ProtNLM"/>
    </source>
</evidence>
<keyword evidence="1" id="KW-0812">Transmembrane</keyword>
<dbReference type="EMBL" id="CAKKTJ010000121">
    <property type="protein sequence ID" value="CAH0475197.1"/>
    <property type="molecule type" value="Genomic_DNA"/>
</dbReference>
<feature type="chain" id="PRO_5043617005" description="PSI domain-containing protein" evidence="2">
    <location>
        <begin position="24"/>
        <end position="206"/>
    </location>
</feature>
<protein>
    <recommendedName>
        <fullName evidence="7">PSI domain-containing protein</fullName>
    </recommendedName>
</protein>
<dbReference type="EMBL" id="CAKLCB010000381">
    <property type="protein sequence ID" value="CAH0521592.1"/>
    <property type="molecule type" value="Genomic_DNA"/>
</dbReference>
<comment type="caution">
    <text evidence="3">The sequence shown here is derived from an EMBL/GenBank/DDBJ whole genome shotgun (WGS) entry which is preliminary data.</text>
</comment>